<evidence type="ECO:0000313" key="2">
    <source>
        <dbReference type="Proteomes" id="UP000054018"/>
    </source>
</evidence>
<accession>A0A0C9ZAC6</accession>
<dbReference type="Proteomes" id="UP000054018">
    <property type="component" value="Unassembled WGS sequence"/>
</dbReference>
<evidence type="ECO:0000313" key="1">
    <source>
        <dbReference type="EMBL" id="KIK26221.1"/>
    </source>
</evidence>
<reference evidence="2" key="2">
    <citation type="submission" date="2015-01" db="EMBL/GenBank/DDBJ databases">
        <title>Evolutionary Origins and Diversification of the Mycorrhizal Mutualists.</title>
        <authorList>
            <consortium name="DOE Joint Genome Institute"/>
            <consortium name="Mycorrhizal Genomics Consortium"/>
            <person name="Kohler A."/>
            <person name="Kuo A."/>
            <person name="Nagy L.G."/>
            <person name="Floudas D."/>
            <person name="Copeland A."/>
            <person name="Barry K.W."/>
            <person name="Cichocki N."/>
            <person name="Veneault-Fourrey C."/>
            <person name="LaButti K."/>
            <person name="Lindquist E.A."/>
            <person name="Lipzen A."/>
            <person name="Lundell T."/>
            <person name="Morin E."/>
            <person name="Murat C."/>
            <person name="Riley R."/>
            <person name="Ohm R."/>
            <person name="Sun H."/>
            <person name="Tunlid A."/>
            <person name="Henrissat B."/>
            <person name="Grigoriev I.V."/>
            <person name="Hibbett D.S."/>
            <person name="Martin F."/>
        </authorList>
    </citation>
    <scope>NUCLEOTIDE SEQUENCE [LARGE SCALE GENOMIC DNA]</scope>
    <source>
        <strain evidence="2">441</strain>
    </source>
</reference>
<proteinExistence type="predicted"/>
<organism evidence="1 2">
    <name type="scientific">Pisolithus microcarpus 441</name>
    <dbReference type="NCBI Taxonomy" id="765257"/>
    <lineage>
        <taxon>Eukaryota</taxon>
        <taxon>Fungi</taxon>
        <taxon>Dikarya</taxon>
        <taxon>Basidiomycota</taxon>
        <taxon>Agaricomycotina</taxon>
        <taxon>Agaricomycetes</taxon>
        <taxon>Agaricomycetidae</taxon>
        <taxon>Boletales</taxon>
        <taxon>Sclerodermatineae</taxon>
        <taxon>Pisolithaceae</taxon>
        <taxon>Pisolithus</taxon>
    </lineage>
</organism>
<gene>
    <name evidence="1" type="ORF">PISMIDRAFT_676385</name>
</gene>
<dbReference type="HOGENOM" id="CLU_2979974_0_0_1"/>
<reference evidence="1 2" key="1">
    <citation type="submission" date="2014-04" db="EMBL/GenBank/DDBJ databases">
        <authorList>
            <consortium name="DOE Joint Genome Institute"/>
            <person name="Kuo A."/>
            <person name="Kohler A."/>
            <person name="Costa M.D."/>
            <person name="Nagy L.G."/>
            <person name="Floudas D."/>
            <person name="Copeland A."/>
            <person name="Barry K.W."/>
            <person name="Cichocki N."/>
            <person name="Veneault-Fourrey C."/>
            <person name="LaButti K."/>
            <person name="Lindquist E.A."/>
            <person name="Lipzen A."/>
            <person name="Lundell T."/>
            <person name="Morin E."/>
            <person name="Murat C."/>
            <person name="Sun H."/>
            <person name="Tunlid A."/>
            <person name="Henrissat B."/>
            <person name="Grigoriev I.V."/>
            <person name="Hibbett D.S."/>
            <person name="Martin F."/>
            <person name="Nordberg H.P."/>
            <person name="Cantor M.N."/>
            <person name="Hua S.X."/>
        </authorList>
    </citation>
    <scope>NUCLEOTIDE SEQUENCE [LARGE SCALE GENOMIC DNA]</scope>
    <source>
        <strain evidence="1 2">441</strain>
    </source>
</reference>
<keyword evidence="2" id="KW-1185">Reference proteome</keyword>
<sequence>MDDGVSVGSYSSFPSLHRYRRICPHRFRLSHPSARLSPRGNSHVSSCGSAPIFVHYMG</sequence>
<dbReference type="AlphaFoldDB" id="A0A0C9ZAC6"/>
<protein>
    <submittedName>
        <fullName evidence="1">Uncharacterized protein</fullName>
    </submittedName>
</protein>
<dbReference type="EMBL" id="KN833703">
    <property type="protein sequence ID" value="KIK26221.1"/>
    <property type="molecule type" value="Genomic_DNA"/>
</dbReference>
<name>A0A0C9ZAC6_9AGAM</name>